<gene>
    <name evidence="3" type="ORF">F0U44_18470</name>
</gene>
<reference evidence="3 4" key="2">
    <citation type="submission" date="2019-09" db="EMBL/GenBank/DDBJ databases">
        <authorList>
            <person name="Jin C."/>
        </authorList>
    </citation>
    <scope>NUCLEOTIDE SEQUENCE [LARGE SCALE GENOMIC DNA]</scope>
    <source>
        <strain evidence="3 4">BN130099</strain>
    </source>
</reference>
<accession>A0A5B1L6M1</accession>
<evidence type="ECO:0000313" key="4">
    <source>
        <dbReference type="Proteomes" id="UP000325003"/>
    </source>
</evidence>
<organism evidence="3 4">
    <name type="scientific">Nocardioides humilatus</name>
    <dbReference type="NCBI Taxonomy" id="2607660"/>
    <lineage>
        <taxon>Bacteria</taxon>
        <taxon>Bacillati</taxon>
        <taxon>Actinomycetota</taxon>
        <taxon>Actinomycetes</taxon>
        <taxon>Propionibacteriales</taxon>
        <taxon>Nocardioidaceae</taxon>
        <taxon>Nocardioides</taxon>
    </lineage>
</organism>
<dbReference type="RefSeq" id="WP_149729855.1">
    <property type="nucleotide sequence ID" value="NZ_VUJV01000007.1"/>
</dbReference>
<proteinExistence type="predicted"/>
<dbReference type="EMBL" id="VUJV01000007">
    <property type="protein sequence ID" value="KAA1416313.1"/>
    <property type="molecule type" value="Genomic_DNA"/>
</dbReference>
<evidence type="ECO:0000313" key="3">
    <source>
        <dbReference type="EMBL" id="KAA1416313.1"/>
    </source>
</evidence>
<comment type="caution">
    <text evidence="3">The sequence shown here is derived from an EMBL/GenBank/DDBJ whole genome shotgun (WGS) entry which is preliminary data.</text>
</comment>
<dbReference type="InterPro" id="IPR047682">
    <property type="entry name" value="SepH-like"/>
</dbReference>
<keyword evidence="4" id="KW-1185">Reference proteome</keyword>
<protein>
    <submittedName>
        <fullName evidence="3">DUF3071 domain-containing protein</fullName>
    </submittedName>
</protein>
<feature type="region of interest" description="Disordered" evidence="1">
    <location>
        <begin position="259"/>
        <end position="305"/>
    </location>
</feature>
<dbReference type="InterPro" id="IPR021421">
    <property type="entry name" value="DUF3071"/>
</dbReference>
<reference evidence="3 4" key="1">
    <citation type="submission" date="2019-09" db="EMBL/GenBank/DDBJ databases">
        <title>Nocardioides panacisoli sp. nov., isolated from the soil of a ginseng field.</title>
        <authorList>
            <person name="Cho C."/>
        </authorList>
    </citation>
    <scope>NUCLEOTIDE SEQUENCE [LARGE SCALE GENOMIC DNA]</scope>
    <source>
        <strain evidence="3 4">BN130099</strain>
    </source>
</reference>
<dbReference type="NCBIfam" id="NF040712">
    <property type="entry name" value="SepH"/>
    <property type="match status" value="1"/>
</dbReference>
<sequence>MAHLDLAGVSADGRRLLLVGQQGEEFTLAITPALRAALRGETTRIGQLEIQMTSTLRPREIQIRIRGGETPEAVATAAQTTVEAIMPFVAPVLAEREHIAERAQKSSLRRPVGDGTGGTRKLGDAVATHLANNQVKVEAVTWDAFRRDDGRWELAGAFETGPRSGTARFTFDPPGNYVVADNDDARWLVGDLVIHTEPQRDDLQHVRERRLAVVVTDELPLGDDALDLAISETAEMFLDEPPARPTYDDPLRDTSAAVEPEAAAVAEASDEAVGDGSKHRRPVSKKRGRASVPTWDEIMFGGSGD</sequence>
<evidence type="ECO:0000259" key="2">
    <source>
        <dbReference type="Pfam" id="PF11268"/>
    </source>
</evidence>
<dbReference type="AlphaFoldDB" id="A0A5B1L6M1"/>
<name>A0A5B1L6M1_9ACTN</name>
<feature type="domain" description="DUF3071" evidence="2">
    <location>
        <begin position="1"/>
        <end position="171"/>
    </location>
</feature>
<dbReference type="Proteomes" id="UP000325003">
    <property type="component" value="Unassembled WGS sequence"/>
</dbReference>
<evidence type="ECO:0000256" key="1">
    <source>
        <dbReference type="SAM" id="MobiDB-lite"/>
    </source>
</evidence>
<dbReference type="Pfam" id="PF11268">
    <property type="entry name" value="DUF3071"/>
    <property type="match status" value="1"/>
</dbReference>
<feature type="compositionally biased region" description="Basic residues" evidence="1">
    <location>
        <begin position="278"/>
        <end position="289"/>
    </location>
</feature>